<dbReference type="InterPro" id="IPR022560">
    <property type="entry name" value="DUF3473"/>
</dbReference>
<name>A0A382Y8H4_9ZZZZ</name>
<dbReference type="InterPro" id="IPR011330">
    <property type="entry name" value="Glyco_hydro/deAcase_b/a-brl"/>
</dbReference>
<dbReference type="CDD" id="cd10941">
    <property type="entry name" value="CE4_PuuE_HpPgdA_like_2"/>
    <property type="match status" value="1"/>
</dbReference>
<gene>
    <name evidence="2" type="ORF">METZ01_LOCUS432486</name>
</gene>
<dbReference type="InterPro" id="IPR002509">
    <property type="entry name" value="NODB_dom"/>
</dbReference>
<organism evidence="2">
    <name type="scientific">marine metagenome</name>
    <dbReference type="NCBI Taxonomy" id="408172"/>
    <lineage>
        <taxon>unclassified sequences</taxon>
        <taxon>metagenomes</taxon>
        <taxon>ecological metagenomes</taxon>
    </lineage>
</organism>
<dbReference type="PANTHER" id="PTHR47561">
    <property type="entry name" value="POLYSACCHARIDE DEACETYLASE FAMILY PROTEIN (AFU_ORTHOLOGUE AFUA_6G05030)"/>
    <property type="match status" value="1"/>
</dbReference>
<feature type="domain" description="NodB homology" evidence="1">
    <location>
        <begin position="19"/>
        <end position="256"/>
    </location>
</feature>
<dbReference type="AlphaFoldDB" id="A0A382Y8H4"/>
<sequence>MIKNIMTVDLEDHFCDLPFNMWKNYESRIVSTTKTILDLFDKHKTQATFFTVGFIAEQHPELIQEVISRGHEIASHSYSHPNLKEITKENFESDLVKSIESLRKISGGKLLGFRAPWFSITKNNFWVFDILKKYLKYDSSIFPIGPHYGFPNAPRYIYKMSEDDPLKEDNNGDFFELPMMTYPIPVLGNFPIAGGIYLRFLPDTLVKNGIKKFNRSGHPAICYIHPEDLDFNRPHLEGTSWHNYWGLKNAYKKLES</sequence>
<dbReference type="Pfam" id="PF11959">
    <property type="entry name" value="DUF3473"/>
    <property type="match status" value="1"/>
</dbReference>
<evidence type="ECO:0000313" key="2">
    <source>
        <dbReference type="EMBL" id="SVD79632.1"/>
    </source>
</evidence>
<dbReference type="GO" id="GO:0005975">
    <property type="term" value="P:carbohydrate metabolic process"/>
    <property type="evidence" value="ECO:0007669"/>
    <property type="project" value="InterPro"/>
</dbReference>
<protein>
    <recommendedName>
        <fullName evidence="1">NodB homology domain-containing protein</fullName>
    </recommendedName>
</protein>
<dbReference type="InterPro" id="IPR045235">
    <property type="entry name" value="PuuE_HpPgdA-like"/>
</dbReference>
<dbReference type="EMBL" id="UINC01173826">
    <property type="protein sequence ID" value="SVD79632.1"/>
    <property type="molecule type" value="Genomic_DNA"/>
</dbReference>
<dbReference type="Pfam" id="PF01522">
    <property type="entry name" value="Polysacc_deac_1"/>
    <property type="match status" value="1"/>
</dbReference>
<dbReference type="SUPFAM" id="SSF88713">
    <property type="entry name" value="Glycoside hydrolase/deacetylase"/>
    <property type="match status" value="1"/>
</dbReference>
<evidence type="ECO:0000259" key="1">
    <source>
        <dbReference type="PROSITE" id="PS51677"/>
    </source>
</evidence>
<dbReference type="GO" id="GO:0016810">
    <property type="term" value="F:hydrolase activity, acting on carbon-nitrogen (but not peptide) bonds"/>
    <property type="evidence" value="ECO:0007669"/>
    <property type="project" value="InterPro"/>
</dbReference>
<dbReference type="Gene3D" id="3.20.20.370">
    <property type="entry name" value="Glycoside hydrolase/deacetylase"/>
    <property type="match status" value="1"/>
</dbReference>
<dbReference type="PANTHER" id="PTHR47561:SF1">
    <property type="entry name" value="POLYSACCHARIDE DEACETYLASE FAMILY PROTEIN (AFU_ORTHOLOGUE AFUA_6G05030)"/>
    <property type="match status" value="1"/>
</dbReference>
<reference evidence="2" key="1">
    <citation type="submission" date="2018-05" db="EMBL/GenBank/DDBJ databases">
        <authorList>
            <person name="Lanie J.A."/>
            <person name="Ng W.-L."/>
            <person name="Kazmierczak K.M."/>
            <person name="Andrzejewski T.M."/>
            <person name="Davidsen T.M."/>
            <person name="Wayne K.J."/>
            <person name="Tettelin H."/>
            <person name="Glass J.I."/>
            <person name="Rusch D."/>
            <person name="Podicherti R."/>
            <person name="Tsui H.-C.T."/>
            <person name="Winkler M.E."/>
        </authorList>
    </citation>
    <scope>NUCLEOTIDE SEQUENCE</scope>
</reference>
<accession>A0A382Y8H4</accession>
<dbReference type="PROSITE" id="PS51677">
    <property type="entry name" value="NODB"/>
    <property type="match status" value="1"/>
</dbReference>
<feature type="non-terminal residue" evidence="2">
    <location>
        <position position="256"/>
    </location>
</feature>
<proteinExistence type="predicted"/>